<comment type="caution">
    <text evidence="1">The sequence shown here is derived from an EMBL/GenBank/DDBJ whole genome shotgun (WGS) entry which is preliminary data.</text>
</comment>
<proteinExistence type="predicted"/>
<accession>A0A820IQH0</accession>
<reference evidence="1" key="1">
    <citation type="submission" date="2021-02" db="EMBL/GenBank/DDBJ databases">
        <authorList>
            <person name="Nowell W R."/>
        </authorList>
    </citation>
    <scope>NUCLEOTIDE SEQUENCE</scope>
</reference>
<dbReference type="EMBL" id="CAJOBD010039521">
    <property type="protein sequence ID" value="CAF4314030.1"/>
    <property type="molecule type" value="Genomic_DNA"/>
</dbReference>
<sequence>MSSSVIKLTGGRALYLKEINHHLALICILHEKALTKQAIIEYNVNQLKTSILELFHLTHQISASSTAL</sequence>
<organism evidence="1 2">
    <name type="scientific">Rotaria sordida</name>
    <dbReference type="NCBI Taxonomy" id="392033"/>
    <lineage>
        <taxon>Eukaryota</taxon>
        <taxon>Metazoa</taxon>
        <taxon>Spiralia</taxon>
        <taxon>Gnathifera</taxon>
        <taxon>Rotifera</taxon>
        <taxon>Eurotatoria</taxon>
        <taxon>Bdelloidea</taxon>
        <taxon>Philodinida</taxon>
        <taxon>Philodinidae</taxon>
        <taxon>Rotaria</taxon>
    </lineage>
</organism>
<name>A0A820IQH0_9BILA</name>
<dbReference type="Gene3D" id="3.30.450.190">
    <property type="match status" value="1"/>
</dbReference>
<evidence type="ECO:0000313" key="1">
    <source>
        <dbReference type="EMBL" id="CAF4314030.1"/>
    </source>
</evidence>
<protein>
    <submittedName>
        <fullName evidence="1">Uncharacterized protein</fullName>
    </submittedName>
</protein>
<evidence type="ECO:0000313" key="2">
    <source>
        <dbReference type="Proteomes" id="UP000663836"/>
    </source>
</evidence>
<gene>
    <name evidence="1" type="ORF">JBS370_LOCUS40801</name>
</gene>
<dbReference type="AlphaFoldDB" id="A0A820IQH0"/>
<dbReference type="Proteomes" id="UP000663836">
    <property type="component" value="Unassembled WGS sequence"/>
</dbReference>